<feature type="region of interest" description="Disordered" evidence="1">
    <location>
        <begin position="91"/>
        <end position="129"/>
    </location>
</feature>
<evidence type="ECO:0000313" key="3">
    <source>
        <dbReference type="Proteomes" id="UP000663193"/>
    </source>
</evidence>
<feature type="compositionally biased region" description="Basic and acidic residues" evidence="1">
    <location>
        <begin position="110"/>
        <end position="122"/>
    </location>
</feature>
<dbReference type="AlphaFoldDB" id="A0A7U2FF00"/>
<dbReference type="VEuPathDB" id="FungiDB:JI435_439600"/>
<reference evidence="3" key="1">
    <citation type="journal article" date="2021" name="BMC Genomics">
        <title>Chromosome-level genome assembly and manually-curated proteome of model necrotroph Parastagonospora nodorum Sn15 reveals a genome-wide trove of candidate effector homologs, and redundancy of virulence-related functions within an accessory chromosome.</title>
        <authorList>
            <person name="Bertazzoni S."/>
            <person name="Jones D.A.B."/>
            <person name="Phan H.T."/>
            <person name="Tan K.-C."/>
            <person name="Hane J.K."/>
        </authorList>
    </citation>
    <scope>NUCLEOTIDE SEQUENCE [LARGE SCALE GENOMIC DNA]</scope>
    <source>
        <strain evidence="3">SN15 / ATCC MYA-4574 / FGSC 10173)</strain>
    </source>
</reference>
<sequence length="129" mass="14753">MPSFLSSTLYFFQLSTGTIITLQGFQDFVDDHKNNLVKQQSRPSLNTDSLDGFLKKAEPLKPHRAKINAFRKKYNIKQKLAARYTKMAEAFQASTQRSRDKTAAKQKPKPFAERGRPQEAQREAPSYKG</sequence>
<organism evidence="2 3">
    <name type="scientific">Phaeosphaeria nodorum (strain SN15 / ATCC MYA-4574 / FGSC 10173)</name>
    <name type="common">Glume blotch fungus</name>
    <name type="synonym">Parastagonospora nodorum</name>
    <dbReference type="NCBI Taxonomy" id="321614"/>
    <lineage>
        <taxon>Eukaryota</taxon>
        <taxon>Fungi</taxon>
        <taxon>Dikarya</taxon>
        <taxon>Ascomycota</taxon>
        <taxon>Pezizomycotina</taxon>
        <taxon>Dothideomycetes</taxon>
        <taxon>Pleosporomycetidae</taxon>
        <taxon>Pleosporales</taxon>
        <taxon>Pleosporineae</taxon>
        <taxon>Phaeosphaeriaceae</taxon>
        <taxon>Parastagonospora</taxon>
    </lineage>
</organism>
<keyword evidence="3" id="KW-1185">Reference proteome</keyword>
<gene>
    <name evidence="2" type="ORF">JI435_439600</name>
</gene>
<dbReference type="EMBL" id="CP069034">
    <property type="protein sequence ID" value="QRD01706.1"/>
    <property type="molecule type" value="Genomic_DNA"/>
</dbReference>
<evidence type="ECO:0000313" key="2">
    <source>
        <dbReference type="EMBL" id="QRD01706.1"/>
    </source>
</evidence>
<evidence type="ECO:0000256" key="1">
    <source>
        <dbReference type="SAM" id="MobiDB-lite"/>
    </source>
</evidence>
<name>A0A7U2FF00_PHANO</name>
<protein>
    <submittedName>
        <fullName evidence="2">Uncharacterized protein</fullName>
    </submittedName>
</protein>
<accession>A0A7U2FF00</accession>
<proteinExistence type="predicted"/>
<dbReference type="Proteomes" id="UP000663193">
    <property type="component" value="Chromosome 12"/>
</dbReference>